<evidence type="ECO:0000256" key="1">
    <source>
        <dbReference type="SAM" id="MobiDB-lite"/>
    </source>
</evidence>
<feature type="region of interest" description="Disordered" evidence="1">
    <location>
        <begin position="244"/>
        <end position="302"/>
    </location>
</feature>
<dbReference type="Proteomes" id="UP000433876">
    <property type="component" value="Unassembled WGS sequence"/>
</dbReference>
<feature type="compositionally biased region" description="Basic and acidic residues" evidence="1">
    <location>
        <begin position="41"/>
        <end position="74"/>
    </location>
</feature>
<feature type="compositionally biased region" description="Low complexity" evidence="1">
    <location>
        <begin position="285"/>
        <end position="302"/>
    </location>
</feature>
<protein>
    <submittedName>
        <fullName evidence="2">Uncharacterized protein</fullName>
    </submittedName>
</protein>
<evidence type="ECO:0000313" key="2">
    <source>
        <dbReference type="EMBL" id="KAA8624185.1"/>
    </source>
</evidence>
<gene>
    <name evidence="2" type="ORF">SMACR_09335</name>
</gene>
<sequence length="382" mass="41101">MPPPGSMRKYLPEDARGPRCAERLKIEADRAVAAQKARHAAAGEDTKLEEEGNRSSEEEALDKDSGEEVPRTEDQPSTAPGQVIRQPDRSFPVLIKQERYSPPAGQQLPFATVRPQQQQPASSPIRRRQPSRATKDIGLVRQSLTAAAEAPSRSPRRSQGRTPARTPARSQPASVPAQTITPILVPVIPAHALLLIQQQQQQQQQQTRQAVDNFETGRHRSGASNAPRAPPFSASRALSFAVAPPQDPAARASAVPAPDPAPRFSEPQEPVTPAPPTARQDKGTAPQAVEAAAAPAPVPEPGSAVPCVIPAPLSAAAGTSINANKEWRKATKLARKLKSLARESAYVREHTDRELKRLAKKSKRLEKKAKALAKRNEAGGNE</sequence>
<organism evidence="2 3">
    <name type="scientific">Sordaria macrospora</name>
    <dbReference type="NCBI Taxonomy" id="5147"/>
    <lineage>
        <taxon>Eukaryota</taxon>
        <taxon>Fungi</taxon>
        <taxon>Dikarya</taxon>
        <taxon>Ascomycota</taxon>
        <taxon>Pezizomycotina</taxon>
        <taxon>Sordariomycetes</taxon>
        <taxon>Sordariomycetidae</taxon>
        <taxon>Sordariales</taxon>
        <taxon>Sordariaceae</taxon>
        <taxon>Sordaria</taxon>
    </lineage>
</organism>
<dbReference type="AlphaFoldDB" id="A0A8S8ZEX2"/>
<reference evidence="2 3" key="1">
    <citation type="submission" date="2017-07" db="EMBL/GenBank/DDBJ databases">
        <title>Genome sequence of the Sordaria macrospora wild type strain R19027.</title>
        <authorList>
            <person name="Nowrousian M."/>
            <person name="Teichert I."/>
            <person name="Kueck U."/>
        </authorList>
    </citation>
    <scope>NUCLEOTIDE SEQUENCE [LARGE SCALE GENOMIC DNA]</scope>
    <source>
        <strain evidence="2 3">R19027</strain>
        <tissue evidence="2">Mycelium</tissue>
    </source>
</reference>
<comment type="caution">
    <text evidence="2">The sequence shown here is derived from an EMBL/GenBank/DDBJ whole genome shotgun (WGS) entry which is preliminary data.</text>
</comment>
<feature type="compositionally biased region" description="Basic residues" evidence="1">
    <location>
        <begin position="358"/>
        <end position="373"/>
    </location>
</feature>
<evidence type="ECO:0000313" key="3">
    <source>
        <dbReference type="Proteomes" id="UP000433876"/>
    </source>
</evidence>
<accession>A0A8S8ZEX2</accession>
<dbReference type="VEuPathDB" id="FungiDB:SMAC_09335"/>
<dbReference type="EMBL" id="NMPR01000250">
    <property type="protein sequence ID" value="KAA8624185.1"/>
    <property type="molecule type" value="Genomic_DNA"/>
</dbReference>
<feature type="compositionally biased region" description="Polar residues" evidence="1">
    <location>
        <begin position="168"/>
        <end position="178"/>
    </location>
</feature>
<feature type="region of interest" description="Disordered" evidence="1">
    <location>
        <begin position="350"/>
        <end position="382"/>
    </location>
</feature>
<name>A0A8S8ZEX2_SORMA</name>
<feature type="region of interest" description="Disordered" evidence="1">
    <location>
        <begin position="31"/>
        <end position="178"/>
    </location>
</feature>
<proteinExistence type="predicted"/>